<dbReference type="PANTHER" id="PTHR33116">
    <property type="entry name" value="REVERSE TRANSCRIPTASE ZINC-BINDING DOMAIN-CONTAINING PROTEIN-RELATED-RELATED"/>
    <property type="match status" value="1"/>
</dbReference>
<keyword evidence="2" id="KW-0808">Transferase</keyword>
<dbReference type="AlphaFoldDB" id="A0A699HJK1"/>
<feature type="compositionally biased region" description="Basic and acidic residues" evidence="1">
    <location>
        <begin position="1"/>
        <end position="10"/>
    </location>
</feature>
<sequence>MARFTRESKPKSFSHKSTPKEPLHVNSKPKEPVHGFGYTHSLAKVLKEKEAQECLDTPMMDLERGSLNYRGNHVLVGCVKKFKILPDIHNVCFSEGFNRNDIAPSEDGSDNKSVGIHKCEKENDDEVIPDSFQSIVNEYNIIKNSPNHVENSPGKMENFLDHVKNFDVHVDTSPDHVENSLVHVENSTKQMDNSPEHVENPSFYVENSPVYLENSLIYPGTHKHASKMSKLKQFLVSDGLLDLFPNLSGSILYRHISDHKTIILKEYHVGYGPTPFRLFYSWFLEQDFTNVVEDSWNNDGEMVFLMTCQIMQSIFHDIDIIDRKISIDMAQKAKVKWAIKVDKNFKFFHGIVNKKDVTKPIKANHGIAPDWSRVPMKVNGEGGFVVSFILQKLRSWLMVRQLMNSYFTEWIIDRGMFVPISVGKNLTPILCKRVDDDVALVLFCVCLPFTYIGVKVAANMAHINSWNEVIQKVTIKLSKWKAKSLSVGGIWLSVIKAIHGSNDSLDQPPRTCTGCSIWITIHKAVASLKSKGVDLLGFC</sequence>
<reference evidence="2" key="1">
    <citation type="journal article" date="2019" name="Sci. Rep.">
        <title>Draft genome of Tanacetum cinerariifolium, the natural source of mosquito coil.</title>
        <authorList>
            <person name="Yamashiro T."/>
            <person name="Shiraishi A."/>
            <person name="Satake H."/>
            <person name="Nakayama K."/>
        </authorList>
    </citation>
    <scope>NUCLEOTIDE SEQUENCE</scope>
</reference>
<proteinExistence type="predicted"/>
<feature type="compositionally biased region" description="Basic and acidic residues" evidence="1">
    <location>
        <begin position="18"/>
        <end position="32"/>
    </location>
</feature>
<accession>A0A699HJK1</accession>
<feature type="region of interest" description="Disordered" evidence="1">
    <location>
        <begin position="1"/>
        <end position="32"/>
    </location>
</feature>
<evidence type="ECO:0000256" key="1">
    <source>
        <dbReference type="SAM" id="MobiDB-lite"/>
    </source>
</evidence>
<evidence type="ECO:0000313" key="2">
    <source>
        <dbReference type="EMBL" id="GEY28689.1"/>
    </source>
</evidence>
<keyword evidence="2" id="KW-0548">Nucleotidyltransferase</keyword>
<dbReference type="PANTHER" id="PTHR33116:SF79">
    <property type="entry name" value="REVERSE TRANSCRIPTASE DOMAIN, ZINC FINGER, CCHC-TYPE-RELATED"/>
    <property type="match status" value="1"/>
</dbReference>
<keyword evidence="2" id="KW-0695">RNA-directed DNA polymerase</keyword>
<gene>
    <name evidence="2" type="ORF">Tci_400663</name>
</gene>
<organism evidence="2">
    <name type="scientific">Tanacetum cinerariifolium</name>
    <name type="common">Dalmatian daisy</name>
    <name type="synonym">Chrysanthemum cinerariifolium</name>
    <dbReference type="NCBI Taxonomy" id="118510"/>
    <lineage>
        <taxon>Eukaryota</taxon>
        <taxon>Viridiplantae</taxon>
        <taxon>Streptophyta</taxon>
        <taxon>Embryophyta</taxon>
        <taxon>Tracheophyta</taxon>
        <taxon>Spermatophyta</taxon>
        <taxon>Magnoliopsida</taxon>
        <taxon>eudicotyledons</taxon>
        <taxon>Gunneridae</taxon>
        <taxon>Pentapetalae</taxon>
        <taxon>asterids</taxon>
        <taxon>campanulids</taxon>
        <taxon>Asterales</taxon>
        <taxon>Asteraceae</taxon>
        <taxon>Asteroideae</taxon>
        <taxon>Anthemideae</taxon>
        <taxon>Anthemidinae</taxon>
        <taxon>Tanacetum</taxon>
    </lineage>
</organism>
<protein>
    <submittedName>
        <fullName evidence="2">RNA-directed DNA polymerase, eukaryota</fullName>
    </submittedName>
</protein>
<comment type="caution">
    <text evidence="2">The sequence shown here is derived from an EMBL/GenBank/DDBJ whole genome shotgun (WGS) entry which is preliminary data.</text>
</comment>
<dbReference type="GO" id="GO:0003964">
    <property type="term" value="F:RNA-directed DNA polymerase activity"/>
    <property type="evidence" value="ECO:0007669"/>
    <property type="project" value="UniProtKB-KW"/>
</dbReference>
<name>A0A699HJK1_TANCI</name>
<dbReference type="EMBL" id="BKCJ010166153">
    <property type="protein sequence ID" value="GEY28689.1"/>
    <property type="molecule type" value="Genomic_DNA"/>
</dbReference>